<dbReference type="Pfam" id="PF25231">
    <property type="entry name" value="DUF7847"/>
    <property type="match status" value="1"/>
</dbReference>
<feature type="transmembrane region" description="Helical" evidence="1">
    <location>
        <begin position="21"/>
        <end position="43"/>
    </location>
</feature>
<feature type="transmembrane region" description="Helical" evidence="1">
    <location>
        <begin position="70"/>
        <end position="98"/>
    </location>
</feature>
<dbReference type="InterPro" id="IPR057169">
    <property type="entry name" value="DUF7847"/>
</dbReference>
<name>A0A1H3D3I4_9EURY</name>
<accession>A0A1H3D3I4</accession>
<sequence>MSIDIGAIVRTGYERTVTRNGLLFAAMLFGISVLDAMFSVGVAERTMSFGEMGPGGTAPVSDLAGGAPPISLGLSAVIATPVSLLLGLVSIVITIAAIRTFVTDETEALPREYFTEDLLWPVINLIVGGIVFGIAVAIGFSLLVIPGLFLLVSLFLWGVFVAVEGDSFIEGFRRSWGLTGGRRLRLFALGIVVIFVALVVSVAFAVPAAVLPGIVGFLLEQVGSALIGVFTLAAVAETYTRLRAASAPGEPDTVVE</sequence>
<keyword evidence="4" id="KW-1185">Reference proteome</keyword>
<dbReference type="Proteomes" id="UP000199170">
    <property type="component" value="Unassembled WGS sequence"/>
</dbReference>
<feature type="domain" description="DUF7847" evidence="2">
    <location>
        <begin position="4"/>
        <end position="242"/>
    </location>
</feature>
<keyword evidence="1" id="KW-1133">Transmembrane helix</keyword>
<keyword evidence="1" id="KW-0812">Transmembrane</keyword>
<dbReference type="STRING" id="660517.SAMN04487946_101341"/>
<reference evidence="4" key="1">
    <citation type="submission" date="2016-10" db="EMBL/GenBank/DDBJ databases">
        <authorList>
            <person name="Varghese N."/>
            <person name="Submissions S."/>
        </authorList>
    </citation>
    <scope>NUCLEOTIDE SEQUENCE [LARGE SCALE GENOMIC DNA]</scope>
    <source>
        <strain evidence="4">CGMCC 1.10118</strain>
    </source>
</reference>
<organism evidence="3 4">
    <name type="scientific">Halobellus clavatus</name>
    <dbReference type="NCBI Taxonomy" id="660517"/>
    <lineage>
        <taxon>Archaea</taxon>
        <taxon>Methanobacteriati</taxon>
        <taxon>Methanobacteriota</taxon>
        <taxon>Stenosarchaea group</taxon>
        <taxon>Halobacteria</taxon>
        <taxon>Halobacteriales</taxon>
        <taxon>Haloferacaceae</taxon>
        <taxon>Halobellus</taxon>
    </lineage>
</organism>
<protein>
    <recommendedName>
        <fullName evidence="2">DUF7847 domain-containing protein</fullName>
    </recommendedName>
</protein>
<gene>
    <name evidence="3" type="ORF">SAMN04487946_101341</name>
</gene>
<feature type="transmembrane region" description="Helical" evidence="1">
    <location>
        <begin position="144"/>
        <end position="163"/>
    </location>
</feature>
<evidence type="ECO:0000313" key="3">
    <source>
        <dbReference type="EMBL" id="SDX60906.1"/>
    </source>
</evidence>
<feature type="transmembrane region" description="Helical" evidence="1">
    <location>
        <begin position="118"/>
        <end position="138"/>
    </location>
</feature>
<keyword evidence="1" id="KW-0472">Membrane</keyword>
<feature type="transmembrane region" description="Helical" evidence="1">
    <location>
        <begin position="184"/>
        <end position="208"/>
    </location>
</feature>
<dbReference type="RefSeq" id="WP_089764448.1">
    <property type="nucleotide sequence ID" value="NZ_FNPB01000001.1"/>
</dbReference>
<dbReference type="EMBL" id="FNPB01000001">
    <property type="protein sequence ID" value="SDX60906.1"/>
    <property type="molecule type" value="Genomic_DNA"/>
</dbReference>
<evidence type="ECO:0000259" key="2">
    <source>
        <dbReference type="Pfam" id="PF25231"/>
    </source>
</evidence>
<feature type="transmembrane region" description="Helical" evidence="1">
    <location>
        <begin position="214"/>
        <end position="236"/>
    </location>
</feature>
<dbReference type="AlphaFoldDB" id="A0A1H3D3I4"/>
<evidence type="ECO:0000313" key="4">
    <source>
        <dbReference type="Proteomes" id="UP000199170"/>
    </source>
</evidence>
<proteinExistence type="predicted"/>
<dbReference type="OrthoDB" id="205869at2157"/>
<evidence type="ECO:0000256" key="1">
    <source>
        <dbReference type="SAM" id="Phobius"/>
    </source>
</evidence>